<protein>
    <submittedName>
        <fullName evidence="6">Glycosyltransferase</fullName>
    </submittedName>
</protein>
<dbReference type="InterPro" id="IPR001296">
    <property type="entry name" value="Glyco_trans_1"/>
</dbReference>
<proteinExistence type="inferred from homology"/>
<dbReference type="GO" id="GO:0016757">
    <property type="term" value="F:glycosyltransferase activity"/>
    <property type="evidence" value="ECO:0007669"/>
    <property type="project" value="InterPro"/>
</dbReference>
<dbReference type="Gene3D" id="3.90.870.20">
    <property type="entry name" value="Carbamoyltransferase, C-terminal domain"/>
    <property type="match status" value="1"/>
</dbReference>
<dbReference type="CDD" id="cd24098">
    <property type="entry name" value="ASKHA_NBD_TobZ_N"/>
    <property type="match status" value="1"/>
</dbReference>
<dbReference type="Proteomes" id="UP000426027">
    <property type="component" value="Chromosome"/>
</dbReference>
<dbReference type="InterPro" id="IPR003696">
    <property type="entry name" value="Carbtransf_dom"/>
</dbReference>
<evidence type="ECO:0000259" key="4">
    <source>
        <dbReference type="Pfam" id="PF13439"/>
    </source>
</evidence>
<keyword evidence="7" id="KW-1185">Reference proteome</keyword>
<dbReference type="InterPro" id="IPR038152">
    <property type="entry name" value="Carbam_trans_C_sf"/>
</dbReference>
<dbReference type="SUPFAM" id="SSF53067">
    <property type="entry name" value="Actin-like ATPase domain"/>
    <property type="match status" value="1"/>
</dbReference>
<dbReference type="InterPro" id="IPR031730">
    <property type="entry name" value="Carbam_trans_C"/>
</dbReference>
<evidence type="ECO:0000259" key="2">
    <source>
        <dbReference type="Pfam" id="PF00534"/>
    </source>
</evidence>
<dbReference type="InterPro" id="IPR043129">
    <property type="entry name" value="ATPase_NBD"/>
</dbReference>
<evidence type="ECO:0000313" key="6">
    <source>
        <dbReference type="EMBL" id="QGW29741.1"/>
    </source>
</evidence>
<feature type="domain" description="Carbamoyltransferase C-terminal" evidence="5">
    <location>
        <begin position="797"/>
        <end position="965"/>
    </location>
</feature>
<dbReference type="PANTHER" id="PTHR34847:SF1">
    <property type="entry name" value="NODULATION PROTEIN U"/>
    <property type="match status" value="1"/>
</dbReference>
<sequence>MHYLHIIPYYLPDVAFGGPVFSASGLCESLVKAGNKVSVYTVGYQSNEQYPQQQTINGVTVTYFKGDAGKPCQVSRQLWQALDQTCTRFDVVHLHTWWNVLIFRSIQILNRQQVPFVVSPRGMMSDYSFTHRKTFVKRNFQKWLGVKLLRKAGLHATSQAEAADMAIRSKRAERDIHIMPNLLNLKAVANYQPAAAGFSIGFLSRLHHKKGIEELLRAVAITPHITELVIGGRGDDTLYEQRLQQLIADLGIAEKVRFVGWVSDEEKPAFFRQFQVFVLPSFNENFANVVAEAWANGKPTIVSTGVGISHYVAEYGLGWICEANPQSISQALHRAWEQQPLWAQMGSAAIDLVNAQFTDDRILAQYIGMYEKILATGKNTAPAAGSADVYVLGINAHHADASAAVLKNGELIAAIEEERIRRIKHWAGFPTEAIRFCLSEAGIGFDQLSAIAISRDPRAKWLKKARFMMAHPEAVSFAVRGRLNNADAMASTEASLNQMATAMGHGKVGHKIYQIEHHRSHLASAFYASGLPKAALLSVDGSGDFSTTMMGVGNGQDIEVLHSIDFPHSMGIFYTAFTQLLGFPHYGDEYKVMGLAPYGQPEYFDDLKAVVNWHDDGTFSLNEQWFRRPEKGYVSYDEQHRPVVPELYSTALADKFGPVRKASEPLRQEHKNMAASVQKMLEETLFHMLRHLHRKTGLSSLCLAGGVAQNSVANGKITRNTPFTKVYVPSAGHDAGLSMGAAMYVSHQLLQLPRTAGQFHAYTGSSYSNEAIKNFLEKRMVQHTFIQDKQELYRTVASAIASGAVVGWFQGASEFGPRALGNRSILADPRRADAKELLNHKIKRRESFRPFAPSVLEEYASQYFEFCEDTPFMEKVFPIKPEMQNQIPAVTHVDGSGRLQTVCRKYNAPYYDLIDTFRQLTGVPVLLNTSFNENEPIVNTPEEALECFERTNMDMLVLEQYLIRR</sequence>
<dbReference type="KEGG" id="fls:GLV81_17885"/>
<name>A0A6I6H603_9BACT</name>
<dbReference type="SUPFAM" id="SSF53756">
    <property type="entry name" value="UDP-Glycosyltransferase/glycogen phosphorylase"/>
    <property type="match status" value="1"/>
</dbReference>
<feature type="domain" description="Glycosyltransferase subfamily 4-like N-terminal" evidence="4">
    <location>
        <begin position="17"/>
        <end position="185"/>
    </location>
</feature>
<dbReference type="RefSeq" id="WP_157480231.1">
    <property type="nucleotide sequence ID" value="NZ_CP046566.1"/>
</dbReference>
<dbReference type="Pfam" id="PF02543">
    <property type="entry name" value="Carbam_trans_N"/>
    <property type="match status" value="1"/>
</dbReference>
<gene>
    <name evidence="6" type="ORF">GLV81_17885</name>
</gene>
<dbReference type="Gene3D" id="3.30.420.40">
    <property type="match status" value="2"/>
</dbReference>
<dbReference type="InterPro" id="IPR051338">
    <property type="entry name" value="NodU/CmcH_Carbamoyltrnsfr"/>
</dbReference>
<feature type="domain" description="Glycosyl transferase family 1" evidence="2">
    <location>
        <begin position="200"/>
        <end position="349"/>
    </location>
</feature>
<keyword evidence="6" id="KW-0808">Transferase</keyword>
<dbReference type="Pfam" id="PF13439">
    <property type="entry name" value="Glyco_transf_4"/>
    <property type="match status" value="1"/>
</dbReference>
<dbReference type="InterPro" id="IPR028098">
    <property type="entry name" value="Glyco_trans_4-like_N"/>
</dbReference>
<dbReference type="EMBL" id="CP046566">
    <property type="protein sequence ID" value="QGW29741.1"/>
    <property type="molecule type" value="Genomic_DNA"/>
</dbReference>
<dbReference type="AlphaFoldDB" id="A0A6I6H603"/>
<evidence type="ECO:0000313" key="7">
    <source>
        <dbReference type="Proteomes" id="UP000426027"/>
    </source>
</evidence>
<dbReference type="Gene3D" id="3.40.50.2000">
    <property type="entry name" value="Glycogen Phosphorylase B"/>
    <property type="match status" value="2"/>
</dbReference>
<dbReference type="Pfam" id="PF16861">
    <property type="entry name" value="Carbam_trans_C"/>
    <property type="match status" value="1"/>
</dbReference>
<evidence type="ECO:0000259" key="3">
    <source>
        <dbReference type="Pfam" id="PF02543"/>
    </source>
</evidence>
<evidence type="ECO:0000256" key="1">
    <source>
        <dbReference type="ARBA" id="ARBA00006129"/>
    </source>
</evidence>
<dbReference type="PANTHER" id="PTHR34847">
    <property type="entry name" value="NODULATION PROTEIN U"/>
    <property type="match status" value="1"/>
</dbReference>
<accession>A0A6I6H603</accession>
<evidence type="ECO:0000259" key="5">
    <source>
        <dbReference type="Pfam" id="PF16861"/>
    </source>
</evidence>
<dbReference type="Pfam" id="PF00534">
    <property type="entry name" value="Glycos_transf_1"/>
    <property type="match status" value="1"/>
</dbReference>
<organism evidence="6 7">
    <name type="scientific">Phnomibacter ginsenosidimutans</name>
    <dbReference type="NCBI Taxonomy" id="2676868"/>
    <lineage>
        <taxon>Bacteria</taxon>
        <taxon>Pseudomonadati</taxon>
        <taxon>Bacteroidota</taxon>
        <taxon>Chitinophagia</taxon>
        <taxon>Chitinophagales</taxon>
        <taxon>Chitinophagaceae</taxon>
        <taxon>Phnomibacter</taxon>
    </lineage>
</organism>
<comment type="similarity">
    <text evidence="1">Belongs to the NodU/CmcH family.</text>
</comment>
<feature type="domain" description="Carbamoyltransferase" evidence="3">
    <location>
        <begin position="391"/>
        <end position="743"/>
    </location>
</feature>
<reference evidence="6 7" key="1">
    <citation type="submission" date="2019-11" db="EMBL/GenBank/DDBJ databases">
        <authorList>
            <person name="Im W.T."/>
        </authorList>
    </citation>
    <scope>NUCLEOTIDE SEQUENCE [LARGE SCALE GENOMIC DNA]</scope>
    <source>
        <strain evidence="6 7">SB-02</strain>
    </source>
</reference>